<reference evidence="1 2" key="1">
    <citation type="submission" date="2014-04" db="EMBL/GenBank/DDBJ databases">
        <title>Evolutionary Origins and Diversification of the Mycorrhizal Mutualists.</title>
        <authorList>
            <consortium name="DOE Joint Genome Institute"/>
            <consortium name="Mycorrhizal Genomics Consortium"/>
            <person name="Kohler A."/>
            <person name="Kuo A."/>
            <person name="Nagy L.G."/>
            <person name="Floudas D."/>
            <person name="Copeland A."/>
            <person name="Barry K.W."/>
            <person name="Cichocki N."/>
            <person name="Veneault-Fourrey C."/>
            <person name="LaButti K."/>
            <person name="Lindquist E.A."/>
            <person name="Lipzen A."/>
            <person name="Lundell T."/>
            <person name="Morin E."/>
            <person name="Murat C."/>
            <person name="Riley R."/>
            <person name="Ohm R."/>
            <person name="Sun H."/>
            <person name="Tunlid A."/>
            <person name="Henrissat B."/>
            <person name="Grigoriev I.V."/>
            <person name="Hibbett D.S."/>
            <person name="Martin F."/>
        </authorList>
    </citation>
    <scope>NUCLEOTIDE SEQUENCE [LARGE SCALE GENOMIC DNA]</scope>
    <source>
        <strain evidence="1 2">FD-317 M1</strain>
    </source>
</reference>
<accession>A0A0D0B6L2</accession>
<organism evidence="1 2">
    <name type="scientific">Collybiopsis luxurians FD-317 M1</name>
    <dbReference type="NCBI Taxonomy" id="944289"/>
    <lineage>
        <taxon>Eukaryota</taxon>
        <taxon>Fungi</taxon>
        <taxon>Dikarya</taxon>
        <taxon>Basidiomycota</taxon>
        <taxon>Agaricomycotina</taxon>
        <taxon>Agaricomycetes</taxon>
        <taxon>Agaricomycetidae</taxon>
        <taxon>Agaricales</taxon>
        <taxon>Marasmiineae</taxon>
        <taxon>Omphalotaceae</taxon>
        <taxon>Collybiopsis</taxon>
        <taxon>Collybiopsis luxurians</taxon>
    </lineage>
</organism>
<sequence length="82" mass="9857">MRDITKEKFFDRHFTVDDIDRAKELLKELHPSCSTTGEDDIHYHDIQQMESQLIANIWEFSRKTKVSMILVDIEWLCWRVAC</sequence>
<gene>
    <name evidence="1" type="ORF">GYMLUDRAFT_253664</name>
</gene>
<name>A0A0D0B6L2_9AGAR</name>
<dbReference type="Proteomes" id="UP000053593">
    <property type="component" value="Unassembled WGS sequence"/>
</dbReference>
<keyword evidence="2" id="KW-1185">Reference proteome</keyword>
<evidence type="ECO:0000313" key="2">
    <source>
        <dbReference type="Proteomes" id="UP000053593"/>
    </source>
</evidence>
<dbReference type="AlphaFoldDB" id="A0A0D0B6L2"/>
<dbReference type="HOGENOM" id="CLU_2558510_0_0_1"/>
<proteinExistence type="predicted"/>
<protein>
    <submittedName>
        <fullName evidence="1">Uncharacterized protein</fullName>
    </submittedName>
</protein>
<evidence type="ECO:0000313" key="1">
    <source>
        <dbReference type="EMBL" id="KIK49711.1"/>
    </source>
</evidence>
<dbReference type="EMBL" id="KN835080">
    <property type="protein sequence ID" value="KIK49711.1"/>
    <property type="molecule type" value="Genomic_DNA"/>
</dbReference>